<comment type="similarity">
    <text evidence="1">Belongs to the sigma-70 factor family. ECF subfamily.</text>
</comment>
<accession>A0ABN6GZT4</accession>
<dbReference type="InterPro" id="IPR007627">
    <property type="entry name" value="RNA_pol_sigma70_r2"/>
</dbReference>
<protein>
    <submittedName>
        <fullName evidence="7">DNA-directed RNA polymerase sigma-70 factor</fullName>
    </submittedName>
</protein>
<keyword evidence="3" id="KW-0731">Sigma factor</keyword>
<dbReference type="PANTHER" id="PTHR43133">
    <property type="entry name" value="RNA POLYMERASE ECF-TYPE SIGMA FACTO"/>
    <property type="match status" value="1"/>
</dbReference>
<dbReference type="InterPro" id="IPR039425">
    <property type="entry name" value="RNA_pol_sigma-70-like"/>
</dbReference>
<dbReference type="Gene3D" id="1.10.10.10">
    <property type="entry name" value="Winged helix-like DNA-binding domain superfamily/Winged helix DNA-binding domain"/>
    <property type="match status" value="1"/>
</dbReference>
<dbReference type="InterPro" id="IPR013325">
    <property type="entry name" value="RNA_pol_sigma_r2"/>
</dbReference>
<dbReference type="PANTHER" id="PTHR43133:SF51">
    <property type="entry name" value="RNA POLYMERASE SIGMA FACTOR"/>
    <property type="match status" value="1"/>
</dbReference>
<evidence type="ECO:0000313" key="7">
    <source>
        <dbReference type="EMBL" id="BCX46731.1"/>
    </source>
</evidence>
<name>A0ABN6GZT4_9BACT</name>
<proteinExistence type="inferred from homology"/>
<dbReference type="RefSeq" id="WP_338688594.1">
    <property type="nucleotide sequence ID" value="NZ_AP024702.1"/>
</dbReference>
<dbReference type="SUPFAM" id="SSF88659">
    <property type="entry name" value="Sigma3 and sigma4 domains of RNA polymerase sigma factors"/>
    <property type="match status" value="1"/>
</dbReference>
<keyword evidence="2" id="KW-0805">Transcription regulation</keyword>
<dbReference type="InterPro" id="IPR036388">
    <property type="entry name" value="WH-like_DNA-bd_sf"/>
</dbReference>
<dbReference type="NCBIfam" id="TIGR02989">
    <property type="entry name" value="Sig-70_gvs1"/>
    <property type="match status" value="1"/>
</dbReference>
<dbReference type="EMBL" id="AP024702">
    <property type="protein sequence ID" value="BCX46731.1"/>
    <property type="molecule type" value="Genomic_DNA"/>
</dbReference>
<dbReference type="Proteomes" id="UP001374893">
    <property type="component" value="Chromosome"/>
</dbReference>
<evidence type="ECO:0000256" key="3">
    <source>
        <dbReference type="ARBA" id="ARBA00023082"/>
    </source>
</evidence>
<keyword evidence="7" id="KW-0240">DNA-directed RNA polymerase</keyword>
<dbReference type="GO" id="GO:0000428">
    <property type="term" value="C:DNA-directed RNA polymerase complex"/>
    <property type="evidence" value="ECO:0007669"/>
    <property type="project" value="UniProtKB-KW"/>
</dbReference>
<dbReference type="Gene3D" id="1.10.1740.10">
    <property type="match status" value="1"/>
</dbReference>
<evidence type="ECO:0000313" key="8">
    <source>
        <dbReference type="Proteomes" id="UP001374893"/>
    </source>
</evidence>
<feature type="domain" description="RNA polymerase sigma factor 70 region 4 type 2" evidence="6">
    <location>
        <begin position="114"/>
        <end position="162"/>
    </location>
</feature>
<organism evidence="7 8">
    <name type="scientific">Haloferula helveola</name>
    <dbReference type="NCBI Taxonomy" id="490095"/>
    <lineage>
        <taxon>Bacteria</taxon>
        <taxon>Pseudomonadati</taxon>
        <taxon>Verrucomicrobiota</taxon>
        <taxon>Verrucomicrobiia</taxon>
        <taxon>Verrucomicrobiales</taxon>
        <taxon>Verrucomicrobiaceae</taxon>
        <taxon>Haloferula</taxon>
    </lineage>
</organism>
<dbReference type="InterPro" id="IPR014331">
    <property type="entry name" value="RNA_pol_sigma70_ECF_RHOBA"/>
</dbReference>
<dbReference type="InterPro" id="IPR013324">
    <property type="entry name" value="RNA_pol_sigma_r3/r4-like"/>
</dbReference>
<sequence>MDPRSSKDDEIVQLLVKHQNALRAFLVSLMPGRTDMEDVMQETSLVIWQKRDEFEPGTEFKAWMFSVARFRVMAYWRDQKRRRESAMPEELLNRLAEQAAEEGFEGIEKRSEFLGECIQSLRPEDRALVLRRHLAGAKPGQLAEEMGRTSNSVRVSLHRIRSILRHCIRRRTHLAEGGAA</sequence>
<feature type="domain" description="RNA polymerase sigma-70 region 2" evidence="5">
    <location>
        <begin position="16"/>
        <end position="82"/>
    </location>
</feature>
<dbReference type="InterPro" id="IPR014284">
    <property type="entry name" value="RNA_pol_sigma-70_dom"/>
</dbReference>
<gene>
    <name evidence="7" type="ORF">HAHE_06390</name>
</gene>
<dbReference type="SUPFAM" id="SSF88946">
    <property type="entry name" value="Sigma2 domain of RNA polymerase sigma factors"/>
    <property type="match status" value="1"/>
</dbReference>
<evidence type="ECO:0000259" key="5">
    <source>
        <dbReference type="Pfam" id="PF04542"/>
    </source>
</evidence>
<dbReference type="Pfam" id="PF08281">
    <property type="entry name" value="Sigma70_r4_2"/>
    <property type="match status" value="1"/>
</dbReference>
<dbReference type="NCBIfam" id="TIGR02937">
    <property type="entry name" value="sigma70-ECF"/>
    <property type="match status" value="1"/>
</dbReference>
<evidence type="ECO:0000256" key="2">
    <source>
        <dbReference type="ARBA" id="ARBA00023015"/>
    </source>
</evidence>
<keyword evidence="4" id="KW-0804">Transcription</keyword>
<evidence type="ECO:0000259" key="6">
    <source>
        <dbReference type="Pfam" id="PF08281"/>
    </source>
</evidence>
<evidence type="ECO:0000256" key="4">
    <source>
        <dbReference type="ARBA" id="ARBA00023163"/>
    </source>
</evidence>
<evidence type="ECO:0000256" key="1">
    <source>
        <dbReference type="ARBA" id="ARBA00010641"/>
    </source>
</evidence>
<keyword evidence="8" id="KW-1185">Reference proteome</keyword>
<dbReference type="Pfam" id="PF04542">
    <property type="entry name" value="Sigma70_r2"/>
    <property type="match status" value="1"/>
</dbReference>
<dbReference type="InterPro" id="IPR013249">
    <property type="entry name" value="RNA_pol_sigma70_r4_t2"/>
</dbReference>
<reference evidence="7 8" key="1">
    <citation type="submission" date="2021-06" db="EMBL/GenBank/DDBJ databases">
        <title>Complete genome of Haloferula helveola possessing various polysaccharide degrading enzymes.</title>
        <authorList>
            <person name="Takami H."/>
            <person name="Huang C."/>
            <person name="Hamasaki K."/>
        </authorList>
    </citation>
    <scope>NUCLEOTIDE SEQUENCE [LARGE SCALE GENOMIC DNA]</scope>
    <source>
        <strain evidence="7 8">CN-1</strain>
    </source>
</reference>